<feature type="transmembrane region" description="Helical" evidence="11">
    <location>
        <begin position="383"/>
        <end position="401"/>
    </location>
</feature>
<dbReference type="Gene3D" id="2.40.30.10">
    <property type="entry name" value="Translation factors"/>
    <property type="match status" value="1"/>
</dbReference>
<evidence type="ECO:0000256" key="4">
    <source>
        <dbReference type="ARBA" id="ARBA00022723"/>
    </source>
</evidence>
<organism evidence="14 15">
    <name type="scientific">Peronospora belbahrii</name>
    <dbReference type="NCBI Taxonomy" id="622444"/>
    <lineage>
        <taxon>Eukaryota</taxon>
        <taxon>Sar</taxon>
        <taxon>Stramenopiles</taxon>
        <taxon>Oomycota</taxon>
        <taxon>Peronosporomycetes</taxon>
        <taxon>Peronosporales</taxon>
        <taxon>Peronosporaceae</taxon>
        <taxon>Peronospora</taxon>
    </lineage>
</organism>
<evidence type="ECO:0000256" key="2">
    <source>
        <dbReference type="ARBA" id="ARBA00022630"/>
    </source>
</evidence>
<feature type="domain" description="FAD-binding FR-type" evidence="13">
    <location>
        <begin position="600"/>
        <end position="712"/>
    </location>
</feature>
<feature type="transmembrane region" description="Helical" evidence="11">
    <location>
        <begin position="526"/>
        <end position="546"/>
    </location>
</feature>
<dbReference type="SFLD" id="SFLDS00052">
    <property type="entry name" value="Ferric_Reductase_Domain"/>
    <property type="match status" value="1"/>
</dbReference>
<comment type="caution">
    <text evidence="14">The sequence shown here is derived from an EMBL/GenBank/DDBJ whole genome shotgun (WGS) entry which is preliminary data.</text>
</comment>
<proteinExistence type="predicted"/>
<dbReference type="GO" id="GO:0016175">
    <property type="term" value="F:superoxide-generating NAD(P)H oxidase activity"/>
    <property type="evidence" value="ECO:0007669"/>
    <property type="project" value="UniProtKB-ARBA"/>
</dbReference>
<keyword evidence="7 11" id="KW-1133">Transmembrane helix</keyword>
<keyword evidence="5" id="KW-0274">FAD</keyword>
<dbReference type="InterPro" id="IPR011992">
    <property type="entry name" value="EF-hand-dom_pair"/>
</dbReference>
<dbReference type="PROSITE" id="PS50222">
    <property type="entry name" value="EF_HAND_2"/>
    <property type="match status" value="1"/>
</dbReference>
<dbReference type="InterPro" id="IPR013130">
    <property type="entry name" value="Fe3_Rdtase_TM_dom"/>
</dbReference>
<dbReference type="SFLD" id="SFLDG01169">
    <property type="entry name" value="NADPH_oxidase_subgroup_(NOX)"/>
    <property type="match status" value="1"/>
</dbReference>
<dbReference type="GO" id="GO:0005509">
    <property type="term" value="F:calcium ion binding"/>
    <property type="evidence" value="ECO:0007669"/>
    <property type="project" value="InterPro"/>
</dbReference>
<keyword evidence="8" id="KW-0560">Oxidoreductase</keyword>
<comment type="subcellular location">
    <subcellularLocation>
        <location evidence="1">Membrane</location>
        <topology evidence="1">Multi-pass membrane protein</topology>
    </subcellularLocation>
</comment>
<dbReference type="PRINTS" id="PR00466">
    <property type="entry name" value="GP91PHOX"/>
</dbReference>
<feature type="compositionally biased region" description="Low complexity" evidence="10">
    <location>
        <begin position="51"/>
        <end position="61"/>
    </location>
</feature>
<dbReference type="Pfam" id="PF08030">
    <property type="entry name" value="NAD_binding_6"/>
    <property type="match status" value="1"/>
</dbReference>
<evidence type="ECO:0000256" key="1">
    <source>
        <dbReference type="ARBA" id="ARBA00004141"/>
    </source>
</evidence>
<reference evidence="14" key="1">
    <citation type="submission" date="2021-11" db="EMBL/GenBank/DDBJ databases">
        <authorList>
            <person name="Islam A."/>
            <person name="Islam S."/>
            <person name="Flora M.S."/>
            <person name="Rahman M."/>
            <person name="Ziaur R.M."/>
            <person name="Epstein J.H."/>
            <person name="Hassan M."/>
            <person name="Klassen M."/>
            <person name="Woodard K."/>
            <person name="Webb A."/>
            <person name="Webby R.J."/>
            <person name="El Zowalaty M.E."/>
        </authorList>
    </citation>
    <scope>NUCLEOTIDE SEQUENCE</scope>
    <source>
        <strain evidence="14">Pbs3</strain>
    </source>
</reference>
<feature type="transmembrane region" description="Helical" evidence="11">
    <location>
        <begin position="558"/>
        <end position="574"/>
    </location>
</feature>
<evidence type="ECO:0000256" key="3">
    <source>
        <dbReference type="ARBA" id="ARBA00022692"/>
    </source>
</evidence>
<feature type="region of interest" description="Disordered" evidence="10">
    <location>
        <begin position="42"/>
        <end position="89"/>
    </location>
</feature>
<evidence type="ECO:0000256" key="7">
    <source>
        <dbReference type="ARBA" id="ARBA00022989"/>
    </source>
</evidence>
<evidence type="ECO:0000259" key="13">
    <source>
        <dbReference type="PROSITE" id="PS51384"/>
    </source>
</evidence>
<dbReference type="SUPFAM" id="SSF63380">
    <property type="entry name" value="Riboflavin synthase domain-like"/>
    <property type="match status" value="1"/>
</dbReference>
<dbReference type="InterPro" id="IPR017938">
    <property type="entry name" value="Riboflavin_synthase-like_b-brl"/>
</dbReference>
<evidence type="ECO:0008006" key="16">
    <source>
        <dbReference type="Google" id="ProtNLM"/>
    </source>
</evidence>
<dbReference type="SFLD" id="SFLDG01168">
    <property type="entry name" value="Ferric_reductase_subgroup_(FRE"/>
    <property type="match status" value="1"/>
</dbReference>
<dbReference type="SUPFAM" id="SSF47473">
    <property type="entry name" value="EF-hand"/>
    <property type="match status" value="1"/>
</dbReference>
<dbReference type="PANTHER" id="PTHR11972:SF153">
    <property type="entry name" value="SUPEROXIDE-GENERATING NADPH OXIDASE HEAVY CHAIN SUBUNIT A"/>
    <property type="match status" value="1"/>
</dbReference>
<dbReference type="Gene3D" id="1.10.238.10">
    <property type="entry name" value="EF-hand"/>
    <property type="match status" value="1"/>
</dbReference>
<keyword evidence="4" id="KW-0479">Metal-binding</keyword>
<feature type="domain" description="EF-hand" evidence="12">
    <location>
        <begin position="275"/>
        <end position="310"/>
    </location>
</feature>
<evidence type="ECO:0000256" key="11">
    <source>
        <dbReference type="SAM" id="Phobius"/>
    </source>
</evidence>
<evidence type="ECO:0000256" key="9">
    <source>
        <dbReference type="ARBA" id="ARBA00023136"/>
    </source>
</evidence>
<dbReference type="PANTHER" id="PTHR11972">
    <property type="entry name" value="NADPH OXIDASE"/>
    <property type="match status" value="1"/>
</dbReference>
<dbReference type="Proteomes" id="UP001160483">
    <property type="component" value="Unassembled WGS sequence"/>
</dbReference>
<dbReference type="InterPro" id="IPR050369">
    <property type="entry name" value="RBOH/FRE"/>
</dbReference>
<evidence type="ECO:0000256" key="10">
    <source>
        <dbReference type="SAM" id="MobiDB-lite"/>
    </source>
</evidence>
<evidence type="ECO:0000256" key="5">
    <source>
        <dbReference type="ARBA" id="ARBA00022827"/>
    </source>
</evidence>
<dbReference type="FunFam" id="3.40.50.80:FF:000040">
    <property type="entry name" value="Respiratory burst oxidase protein D"/>
    <property type="match status" value="1"/>
</dbReference>
<keyword evidence="3 11" id="KW-0812">Transmembrane</keyword>
<evidence type="ECO:0000259" key="12">
    <source>
        <dbReference type="PROSITE" id="PS50222"/>
    </source>
</evidence>
<accession>A0AAU9KSU0</accession>
<keyword evidence="6" id="KW-0521">NADP</keyword>
<dbReference type="GO" id="GO:0009653">
    <property type="term" value="P:anatomical structure morphogenesis"/>
    <property type="evidence" value="ECO:0007669"/>
    <property type="project" value="UniProtKB-ARBA"/>
</dbReference>
<evidence type="ECO:0000256" key="8">
    <source>
        <dbReference type="ARBA" id="ARBA00023002"/>
    </source>
</evidence>
<dbReference type="SUPFAM" id="SSF52343">
    <property type="entry name" value="Ferredoxin reductase-like, C-terminal NADP-linked domain"/>
    <property type="match status" value="1"/>
</dbReference>
<dbReference type="CDD" id="cd06186">
    <property type="entry name" value="NOX_Duox_like_FAD_NADP"/>
    <property type="match status" value="1"/>
</dbReference>
<dbReference type="InterPro" id="IPR013121">
    <property type="entry name" value="Fe_red_NAD-bd_6"/>
</dbReference>
<dbReference type="PROSITE" id="PS51384">
    <property type="entry name" value="FAD_FR"/>
    <property type="match status" value="1"/>
</dbReference>
<dbReference type="InterPro" id="IPR000778">
    <property type="entry name" value="Cyt_b245_heavy_chain"/>
</dbReference>
<keyword evidence="9 11" id="KW-0472">Membrane</keyword>
<keyword evidence="2" id="KW-0285">Flavoprotein</keyword>
<dbReference type="AlphaFoldDB" id="A0AAU9KSU0"/>
<dbReference type="InterPro" id="IPR013112">
    <property type="entry name" value="FAD-bd_8"/>
</dbReference>
<sequence>MNHDHQNRMQMETAGIRQPHRPPVPADELKITLGQNFVDITTPPSSNLCNKGTGSRTSSRKGSMRDKCAPTSQAPLPPPPSAANGRGVTSSFYSMESSNFMDTSQFTNMESTSSFFIGRGPPKMSSNCKSSYRKQRHRSGVQSILGATMVRQSLAHTYNMSSMVSSMSGSRYGPQPGTDVMSVPVLGDCNFDQKYSIAMSMDESGNNPAYTPLEKLHALRDVMTGITSKSGYIERATFSQAFEVSGDEFDGYALDNGAIDGNAILIDAVMELEVGAEEKLRFIFETLDPDNTGYVTEDQIVQLLESNFSTARLDMVGTDFKTVAHLMFCKAQVKGESMTFEQFCGVFAPFINNSYNLQQSEPMNTTPVHSKSKLSAYYSANKLRIWWLVVYFVLNNIAFWLKWFAYEVDPAIGWGLRIARANAQVVMINCAFVLLPMCRSIAQVMKRSRFLWRYIPFDDSIAFHKIAGCVLLISGLIHTVAHIINEIYLYLVATPEEVRRSIFVTRQVSSFINGERPPFIIMIQSLPVWTGFILFMITCVSFPLAAIPKLRQGNFNRFWYSHMLFGFFLVVLAFHGAASWLARSSSYIWITPPFLIYLVERRFRYTKLFATPVRIMEAMELDGTVALFMEKPRRFVYRPGMYMFINCPLISLHEWHPFTISSAPKDNYVSVHIRACGDWTQALARVISNCHERKVLYPDVYLDGPVGAPTQDYHRYKTVICVGGGIGVTPFASILKDVVHLWEDNRCPNCSHVRHPGSFKIQKLYFHWVTRGQESLSWFEDTMNQISEMDRDNVIETHQYLSTLKGSENTSQLKMFQAFVHEQTGKDFVSGLNTKQLTHFGRPDWDKVFSEAKANHPREEVGVFYCGPHALEEILDKMCKRYSSSNGTIFDFHSEKFS</sequence>
<feature type="region of interest" description="Disordered" evidence="10">
    <location>
        <begin position="1"/>
        <end position="24"/>
    </location>
</feature>
<feature type="transmembrane region" description="Helical" evidence="11">
    <location>
        <begin position="462"/>
        <end position="484"/>
    </location>
</feature>
<evidence type="ECO:0000313" key="15">
    <source>
        <dbReference type="Proteomes" id="UP001160483"/>
    </source>
</evidence>
<dbReference type="InterPro" id="IPR017927">
    <property type="entry name" value="FAD-bd_FR_type"/>
</dbReference>
<dbReference type="InterPro" id="IPR002048">
    <property type="entry name" value="EF_hand_dom"/>
</dbReference>
<dbReference type="GO" id="GO:0005886">
    <property type="term" value="C:plasma membrane"/>
    <property type="evidence" value="ECO:0007669"/>
    <property type="project" value="TreeGrafter"/>
</dbReference>
<name>A0AAU9KSU0_9STRA</name>
<evidence type="ECO:0000256" key="6">
    <source>
        <dbReference type="ARBA" id="ARBA00022857"/>
    </source>
</evidence>
<dbReference type="Pfam" id="PF01794">
    <property type="entry name" value="Ferric_reduct"/>
    <property type="match status" value="1"/>
</dbReference>
<evidence type="ECO:0000313" key="14">
    <source>
        <dbReference type="EMBL" id="CAH0477337.1"/>
    </source>
</evidence>
<dbReference type="EMBL" id="CAKKTJ010000168">
    <property type="protein sequence ID" value="CAH0477337.1"/>
    <property type="molecule type" value="Genomic_DNA"/>
</dbReference>
<dbReference type="FunFam" id="2.40.30.10:FF:000059">
    <property type="entry name" value="dual oxidase isoform X1"/>
    <property type="match status" value="1"/>
</dbReference>
<feature type="transmembrane region" description="Helical" evidence="11">
    <location>
        <begin position="421"/>
        <end position="442"/>
    </location>
</feature>
<dbReference type="Pfam" id="PF08022">
    <property type="entry name" value="FAD_binding_8"/>
    <property type="match status" value="1"/>
</dbReference>
<dbReference type="GO" id="GO:0042742">
    <property type="term" value="P:defense response to bacterium"/>
    <property type="evidence" value="ECO:0007669"/>
    <property type="project" value="UniProtKB-ARBA"/>
</dbReference>
<dbReference type="InterPro" id="IPR039261">
    <property type="entry name" value="FNR_nucleotide-bd"/>
</dbReference>
<dbReference type="Gene3D" id="3.40.50.80">
    <property type="entry name" value="Nucleotide-binding domain of ferredoxin-NADP reductase (FNR) module"/>
    <property type="match status" value="1"/>
</dbReference>
<protein>
    <recommendedName>
        <fullName evidence="16">Calmodulin</fullName>
    </recommendedName>
</protein>
<gene>
    <name evidence="14" type="ORF">PBS003_LOCUS4086</name>
</gene>